<evidence type="ECO:0000259" key="2">
    <source>
        <dbReference type="Pfam" id="PF24626"/>
    </source>
</evidence>
<accession>A0A6A6LGY0</accession>
<dbReference type="Proteomes" id="UP000467840">
    <property type="component" value="Chromosome 4"/>
</dbReference>
<sequence>MDFAIAQAEFAYSNVVHSATRRTSFSVVYTKVPNHALDLDVKKRLEKANEKYKEATDRHKRFKAFKVGDEVIVLMSKARIVRGYHKLNQRKYGPFKVTKKINDNAYTVDLPYWIGNISKTINVVDLYSYLPDYALEYPKTSSGQVFFTSGSE</sequence>
<dbReference type="PANTHER" id="PTHR37984:SF5">
    <property type="entry name" value="PROTEIN NYNRIN-LIKE"/>
    <property type="match status" value="1"/>
</dbReference>
<keyword evidence="1" id="KW-0175">Coiled coil</keyword>
<keyword evidence="4" id="KW-1185">Reference proteome</keyword>
<dbReference type="PANTHER" id="PTHR37984">
    <property type="entry name" value="PROTEIN CBG26694"/>
    <property type="match status" value="1"/>
</dbReference>
<feature type="domain" description="Tf2-1-like SH3-like" evidence="2">
    <location>
        <begin position="68"/>
        <end position="129"/>
    </location>
</feature>
<dbReference type="Pfam" id="PF24626">
    <property type="entry name" value="SH3_Tf2-1"/>
    <property type="match status" value="1"/>
</dbReference>
<name>A0A6A6LGY0_HEVBR</name>
<evidence type="ECO:0000313" key="3">
    <source>
        <dbReference type="EMBL" id="KAF2300682.1"/>
    </source>
</evidence>
<protein>
    <recommendedName>
        <fullName evidence="2">Tf2-1-like SH3-like domain-containing protein</fullName>
    </recommendedName>
</protein>
<dbReference type="EMBL" id="JAAGAX010000010">
    <property type="protein sequence ID" value="KAF2300682.1"/>
    <property type="molecule type" value="Genomic_DNA"/>
</dbReference>
<gene>
    <name evidence="3" type="ORF">GH714_015148</name>
</gene>
<proteinExistence type="predicted"/>
<evidence type="ECO:0000256" key="1">
    <source>
        <dbReference type="SAM" id="Coils"/>
    </source>
</evidence>
<organism evidence="3 4">
    <name type="scientific">Hevea brasiliensis</name>
    <name type="common">Para rubber tree</name>
    <name type="synonym">Siphonia brasiliensis</name>
    <dbReference type="NCBI Taxonomy" id="3981"/>
    <lineage>
        <taxon>Eukaryota</taxon>
        <taxon>Viridiplantae</taxon>
        <taxon>Streptophyta</taxon>
        <taxon>Embryophyta</taxon>
        <taxon>Tracheophyta</taxon>
        <taxon>Spermatophyta</taxon>
        <taxon>Magnoliopsida</taxon>
        <taxon>eudicotyledons</taxon>
        <taxon>Gunneridae</taxon>
        <taxon>Pentapetalae</taxon>
        <taxon>rosids</taxon>
        <taxon>fabids</taxon>
        <taxon>Malpighiales</taxon>
        <taxon>Euphorbiaceae</taxon>
        <taxon>Crotonoideae</taxon>
        <taxon>Micrandreae</taxon>
        <taxon>Hevea</taxon>
    </lineage>
</organism>
<reference evidence="3 4" key="1">
    <citation type="journal article" date="2020" name="Mol. Plant">
        <title>The Chromosome-Based Rubber Tree Genome Provides New Insights into Spurge Genome Evolution and Rubber Biosynthesis.</title>
        <authorList>
            <person name="Liu J."/>
            <person name="Shi C."/>
            <person name="Shi C.C."/>
            <person name="Li W."/>
            <person name="Zhang Q.J."/>
            <person name="Zhang Y."/>
            <person name="Li K."/>
            <person name="Lu H.F."/>
            <person name="Shi C."/>
            <person name="Zhu S.T."/>
            <person name="Xiao Z.Y."/>
            <person name="Nan H."/>
            <person name="Yue Y."/>
            <person name="Zhu X.G."/>
            <person name="Wu Y."/>
            <person name="Hong X.N."/>
            <person name="Fan G.Y."/>
            <person name="Tong Y."/>
            <person name="Zhang D."/>
            <person name="Mao C.L."/>
            <person name="Liu Y.L."/>
            <person name="Hao S.J."/>
            <person name="Liu W.Q."/>
            <person name="Lv M.Q."/>
            <person name="Zhang H.B."/>
            <person name="Liu Y."/>
            <person name="Hu-Tang G.R."/>
            <person name="Wang J.P."/>
            <person name="Wang J.H."/>
            <person name="Sun Y.H."/>
            <person name="Ni S.B."/>
            <person name="Chen W.B."/>
            <person name="Zhang X.C."/>
            <person name="Jiao Y.N."/>
            <person name="Eichler E.E."/>
            <person name="Li G.H."/>
            <person name="Liu X."/>
            <person name="Gao L.Z."/>
        </authorList>
    </citation>
    <scope>NUCLEOTIDE SEQUENCE [LARGE SCALE GENOMIC DNA]</scope>
    <source>
        <strain evidence="4">cv. GT1</strain>
        <tissue evidence="3">Leaf</tissue>
    </source>
</reference>
<evidence type="ECO:0000313" key="4">
    <source>
        <dbReference type="Proteomes" id="UP000467840"/>
    </source>
</evidence>
<dbReference type="InterPro" id="IPR050951">
    <property type="entry name" value="Retrovirus_Pol_polyprotein"/>
</dbReference>
<dbReference type="AlphaFoldDB" id="A0A6A6LGY0"/>
<comment type="caution">
    <text evidence="3">The sequence shown here is derived from an EMBL/GenBank/DDBJ whole genome shotgun (WGS) entry which is preliminary data.</text>
</comment>
<dbReference type="InterPro" id="IPR056924">
    <property type="entry name" value="SH3_Tf2-1"/>
</dbReference>
<feature type="coiled-coil region" evidence="1">
    <location>
        <begin position="38"/>
        <end position="65"/>
    </location>
</feature>